<organism evidence="4 5">
    <name type="scientific">Candidatus Egerieisoma faecipullorum</name>
    <dbReference type="NCBI Taxonomy" id="2840963"/>
    <lineage>
        <taxon>Bacteria</taxon>
        <taxon>Bacillati</taxon>
        <taxon>Bacillota</taxon>
        <taxon>Clostridia</taxon>
        <taxon>Eubacteriales</taxon>
        <taxon>Clostridiaceae</taxon>
        <taxon>Clostridiaceae incertae sedis</taxon>
        <taxon>Candidatus Egerieisoma</taxon>
    </lineage>
</organism>
<dbReference type="InterPro" id="IPR000421">
    <property type="entry name" value="FA58C"/>
</dbReference>
<reference evidence="4" key="1">
    <citation type="submission" date="2020-10" db="EMBL/GenBank/DDBJ databases">
        <authorList>
            <person name="Gilroy R."/>
        </authorList>
    </citation>
    <scope>NUCLEOTIDE SEQUENCE</scope>
    <source>
        <strain evidence="4">CHK195-4489</strain>
    </source>
</reference>
<keyword evidence="1" id="KW-0378">Hydrolase</keyword>
<keyword evidence="2" id="KW-0732">Signal</keyword>
<feature type="domain" description="F5/8 type C" evidence="3">
    <location>
        <begin position="223"/>
        <end position="368"/>
    </location>
</feature>
<comment type="caution">
    <text evidence="4">The sequence shown here is derived from an EMBL/GenBank/DDBJ whole genome shotgun (WGS) entry which is preliminary data.</text>
</comment>
<proteinExistence type="predicted"/>
<dbReference type="PROSITE" id="PS50022">
    <property type="entry name" value="FA58C_3"/>
    <property type="match status" value="2"/>
</dbReference>
<dbReference type="AlphaFoldDB" id="A0A9D1I9M2"/>
<name>A0A9D1I9M2_9CLOT</name>
<dbReference type="InterPro" id="IPR008979">
    <property type="entry name" value="Galactose-bd-like_sf"/>
</dbReference>
<accession>A0A9D1I9M2</accession>
<reference evidence="4" key="2">
    <citation type="journal article" date="2021" name="PeerJ">
        <title>Extensive microbial diversity within the chicken gut microbiome revealed by metagenomics and culture.</title>
        <authorList>
            <person name="Gilroy R."/>
            <person name="Ravi A."/>
            <person name="Getino M."/>
            <person name="Pursley I."/>
            <person name="Horton D.L."/>
            <person name="Alikhan N.F."/>
            <person name="Baker D."/>
            <person name="Gharbi K."/>
            <person name="Hall N."/>
            <person name="Watson M."/>
            <person name="Adriaenssens E.M."/>
            <person name="Foster-Nyarko E."/>
            <person name="Jarju S."/>
            <person name="Secka A."/>
            <person name="Antonio M."/>
            <person name="Oren A."/>
            <person name="Chaudhuri R.R."/>
            <person name="La Ragione R."/>
            <person name="Hildebrand F."/>
            <person name="Pallen M.J."/>
        </authorList>
    </citation>
    <scope>NUCLEOTIDE SEQUENCE</scope>
    <source>
        <strain evidence="4">CHK195-4489</strain>
    </source>
</reference>
<evidence type="ECO:0000256" key="1">
    <source>
        <dbReference type="ARBA" id="ARBA00023295"/>
    </source>
</evidence>
<protein>
    <submittedName>
        <fullName evidence="4">Discoidin domain-containing protein</fullName>
    </submittedName>
</protein>
<feature type="chain" id="PRO_5039096025" evidence="2">
    <location>
        <begin position="25"/>
        <end position="368"/>
    </location>
</feature>
<dbReference type="GO" id="GO:0016798">
    <property type="term" value="F:hydrolase activity, acting on glycosyl bonds"/>
    <property type="evidence" value="ECO:0007669"/>
    <property type="project" value="UniProtKB-KW"/>
</dbReference>
<dbReference type="Gene3D" id="2.60.120.260">
    <property type="entry name" value="Galactose-binding domain-like"/>
    <property type="match status" value="2"/>
</dbReference>
<dbReference type="Pfam" id="PF00754">
    <property type="entry name" value="F5_F8_type_C"/>
    <property type="match status" value="2"/>
</dbReference>
<feature type="signal peptide" evidence="2">
    <location>
        <begin position="1"/>
        <end position="24"/>
    </location>
</feature>
<evidence type="ECO:0000313" key="5">
    <source>
        <dbReference type="Proteomes" id="UP000824089"/>
    </source>
</evidence>
<gene>
    <name evidence="4" type="ORF">IAD50_09480</name>
</gene>
<feature type="domain" description="F5/8 type C" evidence="3">
    <location>
        <begin position="56"/>
        <end position="205"/>
    </location>
</feature>
<evidence type="ECO:0000259" key="3">
    <source>
        <dbReference type="PROSITE" id="PS50022"/>
    </source>
</evidence>
<evidence type="ECO:0000256" key="2">
    <source>
        <dbReference type="SAM" id="SignalP"/>
    </source>
</evidence>
<dbReference type="Proteomes" id="UP000824089">
    <property type="component" value="Unassembled WGS sequence"/>
</dbReference>
<sequence length="368" mass="41186">MKKFGLIAALLVSMLLVFWGCSDKKEDGTATPDAGGKTAGATMLVSTPKPTATAAPEETSSGVEYVDLITDNENLFFSASSTEAAGTENALLPDYCFDGDLDTRWSSLFYDTEEGWICVEFGYPVIINGVYLNENTNWGNVTMWDAQYYSESQQDWVTVYEGAEMYPDEYYEFDSNTEETYRFRLVFRGCTGLAVTLNEIEVFGQFVEVETGTPVRTPAPLEGQIVPDGLTNVALNQTYAASSIEAEGTEDALGPELCFDENNETRWSTIFGDLYEAWISIEFQNPVTISGFVVNEVKNWGYVTSYSAQVWENNEWKTVYEGEEFSKDMDIYIPLENDVTTTQFRLLFHDGQTLSETVSISEIKVYGK</sequence>
<dbReference type="SUPFAM" id="SSF49785">
    <property type="entry name" value="Galactose-binding domain-like"/>
    <property type="match status" value="2"/>
</dbReference>
<dbReference type="EMBL" id="DVMM01000211">
    <property type="protein sequence ID" value="HIU30509.1"/>
    <property type="molecule type" value="Genomic_DNA"/>
</dbReference>
<keyword evidence="1" id="KW-0326">Glycosidase</keyword>
<evidence type="ECO:0000313" key="4">
    <source>
        <dbReference type="EMBL" id="HIU30509.1"/>
    </source>
</evidence>